<feature type="domain" description="ADF-H" evidence="2">
    <location>
        <begin position="1"/>
        <end position="112"/>
    </location>
</feature>
<dbReference type="PROSITE" id="PS51263">
    <property type="entry name" value="ADF_H"/>
    <property type="match status" value="1"/>
</dbReference>
<dbReference type="Gene3D" id="3.40.20.10">
    <property type="entry name" value="Severin"/>
    <property type="match status" value="2"/>
</dbReference>
<gene>
    <name evidence="3" type="ORF">SNAT2548_LOCUS28004</name>
</gene>
<feature type="region of interest" description="Disordered" evidence="1">
    <location>
        <begin position="707"/>
        <end position="788"/>
    </location>
</feature>
<dbReference type="AlphaFoldDB" id="A0A812STG1"/>
<dbReference type="GO" id="GO:0030833">
    <property type="term" value="P:regulation of actin filament polymerization"/>
    <property type="evidence" value="ECO:0007669"/>
    <property type="project" value="TreeGrafter"/>
</dbReference>
<proteinExistence type="predicted"/>
<dbReference type="InterPro" id="IPR029006">
    <property type="entry name" value="ADF-H/Gelsolin-like_dom_sf"/>
</dbReference>
<name>A0A812STG1_9DINO</name>
<comment type="caution">
    <text evidence="3">The sequence shown here is derived from an EMBL/GenBank/DDBJ whole genome shotgun (WGS) entry which is preliminary data.</text>
</comment>
<evidence type="ECO:0000256" key="1">
    <source>
        <dbReference type="SAM" id="MobiDB-lite"/>
    </source>
</evidence>
<feature type="region of interest" description="Disordered" evidence="1">
    <location>
        <begin position="493"/>
        <end position="525"/>
    </location>
</feature>
<accession>A0A812STG1</accession>
<dbReference type="EMBL" id="CAJNDS010002499">
    <property type="protein sequence ID" value="CAE7500052.1"/>
    <property type="molecule type" value="Genomic_DNA"/>
</dbReference>
<dbReference type="InterPro" id="IPR002108">
    <property type="entry name" value="ADF-H"/>
</dbReference>
<dbReference type="Proteomes" id="UP000604046">
    <property type="component" value="Unassembled WGS sequence"/>
</dbReference>
<evidence type="ECO:0000313" key="3">
    <source>
        <dbReference type="EMBL" id="CAE7500052.1"/>
    </source>
</evidence>
<dbReference type="SUPFAM" id="SSF55753">
    <property type="entry name" value="Actin depolymerizing proteins"/>
    <property type="match status" value="2"/>
</dbReference>
<keyword evidence="4" id="KW-1185">Reference proteome</keyword>
<sequence length="788" mass="84048">MARPGLRRVGSVSSASASLLGAGAGGIPELATHLTDDSVAWALLRWEVGSGTFVRSKLVAIHFNGDDVPSVRRGRLNARSAEVLGLLGEAHATIEVKRNEDLHLDFVCERLMKVLTSDSMAKSMSAEALRKDYETLIEKQKSEKAKGKDKAPRVPRTVKDHPGKQISVDRVLAAVGDTSGPYNWALLEPERLELHNAGYGGLVEMKEWLSEDLVLFGMIRFTFGRETVASSMEGMTAAPAVVKYIFVHWVGPKVSAVRRGKWNAQQKKADAHVRSVCSITFRREAHSLEELELADLISELLRLAVVDGAVSDAGKSKISVEEYMASLALEQQKQMEAEMEEFGGAEAESELPQLDVAVDSVRTAGGEYNWVLLGMKPPGGENKVAQEKAKNESTMASAAATQAKKAEEAQLAKEAADAKKAEEARLAKEAAAEAKKAEEAEEARLAKEAADAKKAEEARLAKEAADAKKAEEARLAKEAAAAEAKKAEEAEEARLAKEAADAKKAEEARLAKEAADAKKAEEARLAKEAAAAEAKKAEEAEEERLAKEAADAKKAEEARLAKEAAAAEAKKAEEAEEARLAREAADAKKAEEARLAKEAADAKKAEEARLAKEAEEAEEARLAKEAADAKKAEEAEEARLAKEAADAKKAEEARLAKEAAEAKKAEEARLAKEAVAAESKKAEEARLAKEAAATEASATVLAAVSMKSVPKKTDEDSKISGPHRSSAPHELHAPQAEAGHPGYPKRSSMSSQPAPARNVDVAATTGASVRPEAMMTGNRYLSAGAHGA</sequence>
<organism evidence="3 4">
    <name type="scientific">Symbiodinium natans</name>
    <dbReference type="NCBI Taxonomy" id="878477"/>
    <lineage>
        <taxon>Eukaryota</taxon>
        <taxon>Sar</taxon>
        <taxon>Alveolata</taxon>
        <taxon>Dinophyceae</taxon>
        <taxon>Suessiales</taxon>
        <taxon>Symbiodiniaceae</taxon>
        <taxon>Symbiodinium</taxon>
    </lineage>
</organism>
<evidence type="ECO:0000259" key="2">
    <source>
        <dbReference type="PROSITE" id="PS51263"/>
    </source>
</evidence>
<dbReference type="OrthoDB" id="436279at2759"/>
<dbReference type="Pfam" id="PF00241">
    <property type="entry name" value="Cofilin_ADF"/>
    <property type="match status" value="1"/>
</dbReference>
<dbReference type="PANTHER" id="PTHR10829:SF25">
    <property type="entry name" value="DREBRIN-LIKE PROTEIN"/>
    <property type="match status" value="1"/>
</dbReference>
<dbReference type="PANTHER" id="PTHR10829">
    <property type="entry name" value="CORTACTIN AND DREBRIN"/>
    <property type="match status" value="1"/>
</dbReference>
<reference evidence="3" key="1">
    <citation type="submission" date="2021-02" db="EMBL/GenBank/DDBJ databases">
        <authorList>
            <person name="Dougan E. K."/>
            <person name="Rhodes N."/>
            <person name="Thang M."/>
            <person name="Chan C."/>
        </authorList>
    </citation>
    <scope>NUCLEOTIDE SEQUENCE</scope>
</reference>
<evidence type="ECO:0000313" key="4">
    <source>
        <dbReference type="Proteomes" id="UP000604046"/>
    </source>
</evidence>
<dbReference type="GO" id="GO:0051015">
    <property type="term" value="F:actin filament binding"/>
    <property type="evidence" value="ECO:0007669"/>
    <property type="project" value="TreeGrafter"/>
</dbReference>
<protein>
    <recommendedName>
        <fullName evidence="2">ADF-H domain-containing protein</fullName>
    </recommendedName>
</protein>
<feature type="region of interest" description="Disordered" evidence="1">
    <location>
        <begin position="140"/>
        <end position="160"/>
    </location>
</feature>
<dbReference type="GO" id="GO:0030864">
    <property type="term" value="C:cortical actin cytoskeleton"/>
    <property type="evidence" value="ECO:0007669"/>
    <property type="project" value="TreeGrafter"/>
</dbReference>
<dbReference type="GO" id="GO:0005884">
    <property type="term" value="C:actin filament"/>
    <property type="evidence" value="ECO:0007669"/>
    <property type="project" value="TreeGrafter"/>
</dbReference>
<feature type="region of interest" description="Disordered" evidence="1">
    <location>
        <begin position="611"/>
        <end position="644"/>
    </location>
</feature>